<proteinExistence type="predicted"/>
<dbReference type="InterPro" id="IPR007780">
    <property type="entry name" value="NAD_Glu_DH_bac"/>
</dbReference>
<evidence type="ECO:0000256" key="1">
    <source>
        <dbReference type="ARBA" id="ARBA00023002"/>
    </source>
</evidence>
<feature type="domain" description="NAD-glutamate dehydrogenase ACT2" evidence="5">
    <location>
        <begin position="368"/>
        <end position="454"/>
    </location>
</feature>
<comment type="caution">
    <text evidence="7">The sequence shown here is derived from an EMBL/GenBank/DDBJ whole genome shotgun (WGS) entry which is preliminary data.</text>
</comment>
<dbReference type="InterPro" id="IPR036291">
    <property type="entry name" value="NAD(P)-bd_dom_sf"/>
</dbReference>
<dbReference type="Gene3D" id="3.40.50.720">
    <property type="entry name" value="NAD(P)-binding Rossmann-like Domain"/>
    <property type="match status" value="1"/>
</dbReference>
<evidence type="ECO:0000313" key="8">
    <source>
        <dbReference type="Proteomes" id="UP001138757"/>
    </source>
</evidence>
<dbReference type="RefSeq" id="WP_214621793.1">
    <property type="nucleotide sequence ID" value="NZ_JAHGAW010000002.1"/>
</dbReference>
<accession>A0A9X1D9X7</accession>
<dbReference type="PANTHER" id="PTHR43403">
    <property type="entry name" value="NAD-SPECIFIC GLUTAMATE DEHYDROGENASE"/>
    <property type="match status" value="1"/>
</dbReference>
<evidence type="ECO:0000259" key="3">
    <source>
        <dbReference type="Pfam" id="PF21074"/>
    </source>
</evidence>
<dbReference type="Pfam" id="PF21074">
    <property type="entry name" value="GDH_C"/>
    <property type="match status" value="1"/>
</dbReference>
<dbReference type="Pfam" id="PF21075">
    <property type="entry name" value="GDH_ACT1"/>
    <property type="match status" value="1"/>
</dbReference>
<dbReference type="Proteomes" id="UP001138757">
    <property type="component" value="Unassembled WGS sequence"/>
</dbReference>
<organism evidence="7 8">
    <name type="scientific">Sphingobium nicotianae</name>
    <dbReference type="NCBI Taxonomy" id="2782607"/>
    <lineage>
        <taxon>Bacteria</taxon>
        <taxon>Pseudomonadati</taxon>
        <taxon>Pseudomonadota</taxon>
        <taxon>Alphaproteobacteria</taxon>
        <taxon>Sphingomonadales</taxon>
        <taxon>Sphingomonadaceae</taxon>
        <taxon>Sphingobium</taxon>
    </lineage>
</organism>
<dbReference type="EMBL" id="JAHGAW010000002">
    <property type="protein sequence ID" value="MBT2186050.1"/>
    <property type="molecule type" value="Genomic_DNA"/>
</dbReference>
<dbReference type="InterPro" id="IPR028971">
    <property type="entry name" value="NAD-GDH_cat"/>
</dbReference>
<name>A0A9X1D9X7_9SPHN</name>
<dbReference type="InterPro" id="IPR024727">
    <property type="entry name" value="NAD_Glu_DH_N_ACT1"/>
</dbReference>
<dbReference type="GO" id="GO:0004352">
    <property type="term" value="F:glutamate dehydrogenase (NAD+) activity"/>
    <property type="evidence" value="ECO:0007669"/>
    <property type="project" value="InterPro"/>
</dbReference>
<evidence type="ECO:0000259" key="5">
    <source>
        <dbReference type="Pfam" id="PF21076"/>
    </source>
</evidence>
<protein>
    <submittedName>
        <fullName evidence="7">NAD-glutamate dehydrogenase</fullName>
    </submittedName>
</protein>
<dbReference type="InterPro" id="IPR049058">
    <property type="entry name" value="NAD_Glu_DH_HM2"/>
</dbReference>
<keyword evidence="1" id="KW-0560">Oxidoreductase</keyword>
<evidence type="ECO:0000259" key="6">
    <source>
        <dbReference type="Pfam" id="PF21077"/>
    </source>
</evidence>
<reference evidence="7" key="1">
    <citation type="submission" date="2021-05" db="EMBL/GenBank/DDBJ databases">
        <title>Genome of Sphingobium sp. strain.</title>
        <authorList>
            <person name="Fan R."/>
        </authorList>
    </citation>
    <scope>NUCLEOTIDE SEQUENCE</scope>
    <source>
        <strain evidence="7">H33</strain>
    </source>
</reference>
<gene>
    <name evidence="7" type="ORF">KK488_03740</name>
</gene>
<feature type="domain" description="NAD-glutamate dehydrogenase ACT3" evidence="6">
    <location>
        <begin position="513"/>
        <end position="579"/>
    </location>
</feature>
<dbReference type="SUPFAM" id="SSF53223">
    <property type="entry name" value="Aminoacid dehydrogenase-like, N-terminal domain"/>
    <property type="match status" value="1"/>
</dbReference>
<dbReference type="PANTHER" id="PTHR43403:SF1">
    <property type="entry name" value="NAD-SPECIFIC GLUTAMATE DEHYDROGENASE"/>
    <property type="match status" value="1"/>
</dbReference>
<feature type="domain" description="NAD-glutamate dehydrogenase N-terminal ACT1" evidence="4">
    <location>
        <begin position="66"/>
        <end position="147"/>
    </location>
</feature>
<dbReference type="InterPro" id="IPR048381">
    <property type="entry name" value="GDH_C"/>
</dbReference>
<evidence type="ECO:0000259" key="4">
    <source>
        <dbReference type="Pfam" id="PF21075"/>
    </source>
</evidence>
<dbReference type="GO" id="GO:0004069">
    <property type="term" value="F:L-aspartate:2-oxoglutarate aminotransferase activity"/>
    <property type="evidence" value="ECO:0007669"/>
    <property type="project" value="InterPro"/>
</dbReference>
<keyword evidence="8" id="KW-1185">Reference proteome</keyword>
<evidence type="ECO:0000313" key="7">
    <source>
        <dbReference type="EMBL" id="MBT2186050.1"/>
    </source>
</evidence>
<dbReference type="InterPro" id="IPR049062">
    <property type="entry name" value="NAD_Glu_DH_ACT2"/>
</dbReference>
<dbReference type="Pfam" id="PF21079">
    <property type="entry name" value="GDH_HM2"/>
    <property type="match status" value="1"/>
</dbReference>
<evidence type="ECO:0000259" key="2">
    <source>
        <dbReference type="Pfam" id="PF05088"/>
    </source>
</evidence>
<sequence>MKSLPTFDETIRAALALAIDASQLTCEPAMLVKEDLDEIAEFLAGALSVRRQNEVTILVDGAASKRRRDKQVSSRRTRIAVINQDMPFLVDSISGCLVQQDLAINLMLHPVVSVARDRAGSLIAVGEIFESEPESVIYIETDDVGARGRIAVEDALRRTLGQVGIAVEDWRDMVSAVRADISNYEDRDQIDRWALLPWLLQGNFTHLGHEKRDRLGAAHDILGICRTTDEPLLSSHTVQAALTWFENGNDGPLILKSNRPSRVHRNVPVDIFATPIRVAGEITGMSIHAGLWTSSALAAAPRDVPILRETLAHYVDRFALDPRGPAGKALVHALTYLPHDVMIALSAEQREVLAMTAVSLGDMPRARLELARGPLNRHLFAFIWLQRDHLTTSRRMTLAALLSEVLGAPVLNWQMTLDESGLALLRLVLDLQGEERQFDLAALNMMLSDLVRGWLPAVEDALADHVGARRAAVLARRYANSFPPAFCESEGAAETAVDILRIHGLDRAEVRDVRLYHGDRDTPGQLRLKVYSLTPLTLSDAVPILENFGFRVIGEKSVLVGENGRQGHIQQLILSLDNPALAAGALEHTTTIEHAITAVIQGHAENDRFNELVIAVQLDLNAVAMLRSIFRYLRQIGSAYGLSTVVGTLRRASTITSLLIRLFHGLHDPQQSSGANAKNIIHDIEQALIDVSGLEDDRILRLYRSFIQAILRTNAFSQSGAEALAFKIDSSKMPDMPSPVPWREIWVHSPRVEGVHLRAGPIARGGLRWSDRRDDFRTEILGLMKAQRIKNAVIVPTGAKGGFFPKQLPDPIQDRNDWLAEGVESYRVFIRALLSVTDNVVGDEIRHPEGIIVRDSSDPYLVVAADKGTSSFSDFANDIAVSEGFWLADAFASGGSSGYDHKVMGITARGAWISVQRHFLEQGIDVQSQPIAVVGVGDMSGDVFGNGMLMSKEIKLVAAFDHRHIFIDPDPDATQSWMERKRLFDMPRSSWADYDASLISKGGGVFSRDRKAIVLSNEICALLGTDKPVMDPTELISALLTAQVDLLWFGGIGTYIKACSQSHLDAGDAANDQVRVDAESVRAKVIGEGANLGITQAGRIAYALAGGRINADFVDNSAGVDCSDKEVNIKIALSPSVVDGHISLEVRNAILAQMTESVTQLVLEDNRLQALGISIAEAGGAGDTPGYIRLIEGLTKLGRLDSKVEELPECQALMLRAQDGKGLTRPELAVLLATAKLTLQDAVANSSLLNDPIATSDLFQAFPENMREDFAKNIAEHQLRPEIVATAIANRIVNRLGPVLPLSLAEEEGFSLADAASAFLVAETLFDLPEVWRLIDNMKASETVRIASFRRLTRTVTNLVREICRLMAGSLSPSEAIAALKPGVDALLEFGLHSDLALPADASHAVANAIARLERMAGSVGTVELARRLGKDVVEVSETITDLTSRLGREWLLSTSDHLSPDNQRRQAMLSGVASGI</sequence>
<dbReference type="Pfam" id="PF05088">
    <property type="entry name" value="Bac_GDH_CD"/>
    <property type="match status" value="1"/>
</dbReference>
<dbReference type="SUPFAM" id="SSF51735">
    <property type="entry name" value="NAD(P)-binding Rossmann-fold domains"/>
    <property type="match status" value="1"/>
</dbReference>
<dbReference type="InterPro" id="IPR049064">
    <property type="entry name" value="NAD_Glu_DH_ACT3"/>
</dbReference>
<feature type="domain" description="NAD-specific glutamate dehydrogenase C-terminal" evidence="3">
    <location>
        <begin position="1220"/>
        <end position="1464"/>
    </location>
</feature>
<dbReference type="GO" id="GO:0006538">
    <property type="term" value="P:L-glutamate catabolic process"/>
    <property type="evidence" value="ECO:0007669"/>
    <property type="project" value="InterPro"/>
</dbReference>
<dbReference type="Pfam" id="PF21076">
    <property type="entry name" value="GDH_ACT2"/>
    <property type="match status" value="1"/>
</dbReference>
<dbReference type="Pfam" id="PF21078">
    <property type="entry name" value="GDH_HM3"/>
    <property type="match status" value="1"/>
</dbReference>
<dbReference type="InterPro" id="IPR046346">
    <property type="entry name" value="Aminoacid_DH-like_N_sf"/>
</dbReference>
<dbReference type="Pfam" id="PF21077">
    <property type="entry name" value="GDH_ACT3"/>
    <property type="match status" value="1"/>
</dbReference>
<feature type="domain" description="NAD-glutamate dehydrogenase catalytic" evidence="2">
    <location>
        <begin position="684"/>
        <end position="1175"/>
    </location>
</feature>
<dbReference type="InterPro" id="IPR049056">
    <property type="entry name" value="NAD_Glu_DH_HM3"/>
</dbReference>